<sequence>RPLSQFHPRAYHRFELEDHSPPCKHRLKTRLIAELLELAEQAEEVVEVEPQQQQLAGVVAATGPQVVEKEQDTQPVVPDTQCFTVVWCTPVEEVETEKDTDTAGQQPVGTVAEHKAGRWAQQQLEAVVVHGNQNARD</sequence>
<organism evidence="1 2">
    <name type="scientific">Romanomermis culicivorax</name>
    <name type="common">Nematode worm</name>
    <dbReference type="NCBI Taxonomy" id="13658"/>
    <lineage>
        <taxon>Eukaryota</taxon>
        <taxon>Metazoa</taxon>
        <taxon>Ecdysozoa</taxon>
        <taxon>Nematoda</taxon>
        <taxon>Enoplea</taxon>
        <taxon>Dorylaimia</taxon>
        <taxon>Mermithida</taxon>
        <taxon>Mermithoidea</taxon>
        <taxon>Mermithidae</taxon>
        <taxon>Romanomermis</taxon>
    </lineage>
</organism>
<protein>
    <submittedName>
        <fullName evidence="2">Uncharacterized protein</fullName>
    </submittedName>
</protein>
<accession>A0A915KEJ3</accession>
<evidence type="ECO:0000313" key="1">
    <source>
        <dbReference type="Proteomes" id="UP000887565"/>
    </source>
</evidence>
<reference evidence="2" key="1">
    <citation type="submission" date="2022-11" db="UniProtKB">
        <authorList>
            <consortium name="WormBaseParasite"/>
        </authorList>
    </citation>
    <scope>IDENTIFICATION</scope>
</reference>
<keyword evidence="1" id="KW-1185">Reference proteome</keyword>
<proteinExistence type="predicted"/>
<name>A0A915KEJ3_ROMCU</name>
<dbReference type="Proteomes" id="UP000887565">
    <property type="component" value="Unplaced"/>
</dbReference>
<dbReference type="WBParaSite" id="nRc.2.0.1.t37223-RA">
    <property type="protein sequence ID" value="nRc.2.0.1.t37223-RA"/>
    <property type="gene ID" value="nRc.2.0.1.g37223"/>
</dbReference>
<evidence type="ECO:0000313" key="2">
    <source>
        <dbReference type="WBParaSite" id="nRc.2.0.1.t37223-RA"/>
    </source>
</evidence>
<dbReference type="AlphaFoldDB" id="A0A915KEJ3"/>